<feature type="chain" id="PRO_5018247400" evidence="1">
    <location>
        <begin position="25"/>
        <end position="581"/>
    </location>
</feature>
<dbReference type="SUPFAM" id="SSF55486">
    <property type="entry name" value="Metalloproteases ('zincins'), catalytic domain"/>
    <property type="match status" value="1"/>
</dbReference>
<dbReference type="PANTHER" id="PTHR33361:SF15">
    <property type="entry name" value="DUF885 FAMILY LIPOPROTEIN"/>
    <property type="match status" value="1"/>
</dbReference>
<dbReference type="OrthoDB" id="9760040at2"/>
<protein>
    <submittedName>
        <fullName evidence="2">DUF885 domain-containing protein</fullName>
    </submittedName>
</protein>
<reference evidence="2 3" key="1">
    <citation type="submission" date="2018-11" db="EMBL/GenBank/DDBJ databases">
        <authorList>
            <person name="Zhou Z."/>
            <person name="Wang G."/>
        </authorList>
    </citation>
    <scope>NUCLEOTIDE SEQUENCE [LARGE SCALE GENOMIC DNA]</scope>
    <source>
        <strain evidence="2 3">KCTC52004</strain>
    </source>
</reference>
<name>A0A3P1BUY8_9BACT</name>
<sequence length="581" mass="67395">MNPPVARLFFCSLLFAVGSPAVFAQPAPAQALYRQTSDVHHLLTNYEADWGSLSRFYTIANSPERRERFRTFFNDYLRQLQQLDFEKMSTDSRVDYLLFQRNLRNELQDLTHEEKEVNQTKSWFPFADKIYALEKLRRRGTPLVAEQVASDLNAIGKEIVTVQKGIEKAEKTDPAVARRAEGTAKGLQAALKSVFTFYNAYDPQFSWWVPEPYHKTDSLLTVYTNLLTKKVREAAPTKDDGSGIAGIAVGREELLRQLQYELIPYSPEELVDIANREFAWCDRELLKATKEMGFGSDWKAAQEKVKNSAVPAGRQPELILRLYNESIAFLKKHDLITIPPIAEETWRMQMMSPARQKVSPFFLGGESILISYPTDAMAHEDKLMSMRGNNPHFSRSTVHHELIAGHHLQGFMNNRYKTYRNFGTPFWTEGWALYWEMILWDLGFPQSPEDRIGMLFWRMHRCARIIFSLNYHLGKWSPQQCIDFLVDRVGHERANAEGEVRRSFVGGYPPLYQLAYMTGGFQFYGLKKEFVDSKKMTYRQFHDAILQLNAMPVEMIRAILTNQKLSKDFKTSWRFYEKEGK</sequence>
<evidence type="ECO:0000313" key="2">
    <source>
        <dbReference type="EMBL" id="RRB04719.1"/>
    </source>
</evidence>
<comment type="caution">
    <text evidence="2">The sequence shown here is derived from an EMBL/GenBank/DDBJ whole genome shotgun (WGS) entry which is preliminary data.</text>
</comment>
<dbReference type="RefSeq" id="WP_124875724.1">
    <property type="nucleotide sequence ID" value="NZ_RQJO01000008.1"/>
</dbReference>
<dbReference type="Pfam" id="PF05960">
    <property type="entry name" value="DUF885"/>
    <property type="match status" value="1"/>
</dbReference>
<accession>A0A3P1BUY8</accession>
<gene>
    <name evidence="2" type="ORF">EHT25_14715</name>
</gene>
<keyword evidence="3" id="KW-1185">Reference proteome</keyword>
<evidence type="ECO:0000256" key="1">
    <source>
        <dbReference type="SAM" id="SignalP"/>
    </source>
</evidence>
<keyword evidence="1" id="KW-0732">Signal</keyword>
<organism evidence="2 3">
    <name type="scientific">Larkinella rosea</name>
    <dbReference type="NCBI Taxonomy" id="2025312"/>
    <lineage>
        <taxon>Bacteria</taxon>
        <taxon>Pseudomonadati</taxon>
        <taxon>Bacteroidota</taxon>
        <taxon>Cytophagia</taxon>
        <taxon>Cytophagales</taxon>
        <taxon>Spirosomataceae</taxon>
        <taxon>Larkinella</taxon>
    </lineage>
</organism>
<dbReference type="InterPro" id="IPR010281">
    <property type="entry name" value="DUF885"/>
</dbReference>
<evidence type="ECO:0000313" key="3">
    <source>
        <dbReference type="Proteomes" id="UP000271925"/>
    </source>
</evidence>
<feature type="signal peptide" evidence="1">
    <location>
        <begin position="1"/>
        <end position="24"/>
    </location>
</feature>
<dbReference type="Proteomes" id="UP000271925">
    <property type="component" value="Unassembled WGS sequence"/>
</dbReference>
<dbReference type="PANTHER" id="PTHR33361">
    <property type="entry name" value="GLR0591 PROTEIN"/>
    <property type="match status" value="1"/>
</dbReference>
<proteinExistence type="predicted"/>
<dbReference type="AlphaFoldDB" id="A0A3P1BUY8"/>
<dbReference type="EMBL" id="RQJO01000008">
    <property type="protein sequence ID" value="RRB04719.1"/>
    <property type="molecule type" value="Genomic_DNA"/>
</dbReference>